<protein>
    <recommendedName>
        <fullName evidence="1">Sacsin/Nov domain-containing protein</fullName>
    </recommendedName>
</protein>
<dbReference type="OMA" id="VMEYGSH"/>
<sequence length="3502" mass="401977">MEAAAREHIEEIRRTKFSIGGEQNPLIEDLHQAVKNLSAELYAKDAHFLMELIQNAEDNNYLDGVDPSLEFVITSEDITNTRALATLLIFNNEKGFSSKNIDSICSVGWSTKKGNRKCGYIGEKGIGFKSVFLVSSQPCIFSNGYQIRFNEEPCPHCNLGYIVPEWVEESPTLSDIKKIYGSGTTLPTTTIVLPLKFDKVEPMKQQLSNVHPEVLLFLSKIRQLSVREHNKDPRLNTVSAIAITSETELVERKNIDAVSYTLHLSADEKDKEYEGECSYFMWKQKFPVRQENKVERRMEVEELVITLAFPFDERLHRGMSSPGIYAFLPTEMVTNFPFIIQADFLLASSRETILLDNKWNQGILDCVPSAFIEAFYSLVINSGNAPVSSLAPMFRFIPINSSSYQELNVVRESIKSKLLEKSILPSESYMEQQSFHQPREVGRLMPAFWTILEKAREQKVSLAHLSSHGKHILSSSFDRTEYDSILNFLGVELVNNEWYAECIQSSKLVKGVSEDVYVELLLFLSDNWRFKFELTKIKDIPLIKYVDLYGDVSLCSINESKQLSRDRVVSLSLHSDHISWLIDWNKEFKCPANYFFLPKSTQEAIRVFSKRDTVSWWLRDHVNVSAMSVYEYALHLNKYLNSCQKRAIAFVHFLYHSLRKSFLSQQEVGVLCDSMPLVDNYGNLKSHRKGVLVPAKGSKWVGLIGSNPWKNEGYVELAEDYLQPGYFADEFASGETLLEFLKTHVVASDIPDISPPNAAIPTVSSPLTKKNALLLLDWIRNLKLRAAPISRAPVRRHEDRDRRRDLTFARSRRREIAQLIAISPSTEIAIDGAISRRVDRDLARTVDRDRRRDLAKRRSRSRAAPLIAIDAAISRSVDREIAPSPLIARSRRRERTTKHSLREIYIPENFLKCIKEGSWLKITTSGCPGYRPPSESFMLSSSLGNILQNGSVLVDIPLIDLSFYGDEISEYKEELKKIGVMSEFLREKFLPQDEFINSIKNKRWLRTCCGDRSPVEAVLFDAEWKTASQISSIPFVDRDYFGEEILSYREELKSLGVVIGFSDRYNLVVDNLKSPPSSSLTAEAVLLILECMRRLGSDNKLVQALRGVKCFKTNLGYKPPGECFLFDHQWVCILQVFEGFALIDHDFYGSSIFSYRNELKQTGVKVDFEQAVKEFSDKFKLEASFMTKEIVLSFLSCHRQLKDSPFVFPPDLEKNIRDLKWLQTRRGDKRPPRDCILFGPDWQSILPITIDLPFLDDSDNCYGKDIHKYTEELKSMGAVVEFKDGAKFVAADPFLKQNSWKWLKTTKGYRPPEKCLLFDPRWGSYLERTDGPFIDEDFYGSNITLYKKELKAIGVTLDVEDGCSLIARHLELHFQYPTIVRIYNYLSLCNWENDSELTKGIWIPYGNKKGEWVSPCECVLHDKDGLFSLQLKVLDKYYEQNLLNFFSRAFHVKCNPSVSDYCKLWEAWEISGHRLSNDDCLKFWGYVLKHWDEKTEKTITEKLVKLPVASGSDEVLLFNKHDVFIADDLQLKDLFNRFSAQSLFVWYPQPSKPSLPQMKLFDIYRKIGVRTISESVKKEESCTVEWWMLLNSISLSLSSGEIVNARASRMICWDRESSKFFTQKLDRSSAYKNQIEYATYFSEAISEGVLWGNCDHIGALSELIKLAFVLEFDEEAVRFLMESKSLQIYLEDEQFLASCFWRKCQKNESVAAILILMVIIRLDCMIILYKDVLNPTKDAYKPVRSQMNGLLLSQNDSFSELSKLTDLATKLSCAIQKQIEADLSDIILTKFLRTDMEAAAREHIEKIRRTKFSIGGEQNPLTEDLHQAVKNLSAELYAKDAHFLMELIQNAEDNNYVKGVDPSLEFVITSEDITNTGALATLLIFNNEKGFSSKNIDSICSVGRSTKKGNRKCGYIGEKGIGFKSVFLVSSQPCIFSNGYQIRFNEEPCPHCNLGYIVPEWVEESPTFSDIKKIYGSGTTLPTTTIVLPLKFDKVKPVKLQLSNVHPEVLLFLSKIRQLSVREHNKDPRLNTVSAIAITSVTELVVRKNIDAVSYTLHLSADEKDKEYEGECSYFMWRQKFPVRQENKVERRMEVEESVIILAFPFDERLHRGMSSPGIYAFLPTEMVTNFPFIIQADFLLASSRETILLDNKWNQGILDCVPSAFINAFDSLVINSVNAPVSSLAPMFRFIPINSSSYQELNVVRESIKSKLLEKSILPSESYTEQKSFHQPREVGRLMPAFWTILEKAREQKVSLVHLSSHGKHILSSSFDRTEYDSILNFLGVELVNNEWYAECIQSSKLVKGVSEDVYLELLLFLSDNWRFKFELTKIKDIPLIKYVDLYGDVSLCSINESKQLSRDRVVSLSLHSDHISWLIDWNKEFKCPANYFFLPKSTQEAIRVFSKRDTVSWWLRDHVNVGAMSVYEYALHLNKYLNSCQKRAIAFVHFLYHSLRKSFLSQQEVGVLCDSMPLVDNYGNLKSHRKGVLVPAKGSKWVGLIGSNPWKNEGYVELAEDYLQPGYFADEFASGETLLEFLKTNVVASDIPNISPPNAAITTVSSPLTKKNAFLLLGWIRKMKHKEIGLPKKFLKCIKEGSWLKITTSGCHGYRPPSESFMLSYSLGNILQNGSVLVDIPLLDLNFYGDGINEYKEELKKIGVMSGYGEACEFIGKRLMSFTEYSTLSRDQVLSVLNFIRFLREKFLPQDKFINSIKDKRWLKTSCGVRSPVESVLFDEEWKTASQISSIPFIDQNYFGEEILSFREELKSLGVVVGFNERYKLIVDNFKLPSISSLKAEAVLLILECMRHLGSSNKLVLALSGVKCFKTNLGYKFAGECFLFDPQWVCILQVFKGFALIDHDFYGSNIFSYRNELKKTGVKVDFEVAVKEFADKFKREASSMTKEPVLSFLSCRSQLKENEYVFPLDLRKNIRDLKWLQTRLGDKRSPRDCILFGPDWQSILPVTVDLPFLDDSDNYYGKDIHKYKEELKNMGVVVEFKDGAKFVAAGLHFPMDPARITNENVFSLLQCIRILNGVNYSFPDPFLKQISRKWLKTTKGYRPPEKCLLFDPRWGSYLERTDGPFIDEDFYGSNITLYKEELKAIGVILDVEEGCSLIASHLEFHVQLPTIVRIYNYLSLFNWDPDSEVAKGIWIPYGSQNGEWVSPCECVLHDKDGLFNSLLKVLDKYYEQKLLNFFSRAFRVKCNPSVADYCKLWEVWESSGRRLSHDDCLKFWGYILKHWGEKTEKTLTEKLVKLPVASGSDDVLLFNKHDVFIADDLQLEDLFEQFSAQSLFVWYPRPSKPSLPQMKLFDIYRKIGVRTISESVEKEESYTVDDAQLNQVNPKENLITKDLIILILGFLANPVMKMDAERRHEIIRGFLNITFHEIVEPITVNYSLSLSSGEIMNARASRMICWDRESSKFFTQKLDRSTGYKNQMEYATYFSEAISEGLLWENSDHIGALSELIKLAFMVEFNEEAVRFLMKFKNLQIFLEDEEFLASVFPSD</sequence>
<dbReference type="InterPro" id="IPR052957">
    <property type="entry name" value="Auxin_embryo_med"/>
</dbReference>
<dbReference type="EMBL" id="LRBV02000010">
    <property type="status" value="NOT_ANNOTATED_CDS"/>
    <property type="molecule type" value="Genomic_DNA"/>
</dbReference>
<dbReference type="Pfam" id="PF25794">
    <property type="entry name" value="SACS"/>
    <property type="match status" value="2"/>
</dbReference>
<dbReference type="SUPFAM" id="SSF55874">
    <property type="entry name" value="ATPase domain of HSP90 chaperone/DNA topoisomerase II/histidine kinase"/>
    <property type="match status" value="2"/>
</dbReference>
<dbReference type="PANTHER" id="PTHR32387:SF3">
    <property type="entry name" value="ATP_DNA BINDING PROTEIN"/>
    <property type="match status" value="1"/>
</dbReference>
<keyword evidence="3" id="KW-1185">Reference proteome</keyword>
<feature type="domain" description="Sacsin/Nov" evidence="1">
    <location>
        <begin position="1823"/>
        <end position="1939"/>
    </location>
</feature>
<proteinExistence type="predicted"/>
<evidence type="ECO:0000313" key="2">
    <source>
        <dbReference type="EnsemblPlants" id="QL10p001689:mrna"/>
    </source>
</evidence>
<dbReference type="Proteomes" id="UP000594261">
    <property type="component" value="Chromosome 10"/>
</dbReference>
<accession>A0A7N2MN76</accession>
<evidence type="ECO:0000259" key="1">
    <source>
        <dbReference type="Pfam" id="PF25794"/>
    </source>
</evidence>
<dbReference type="InterPro" id="IPR036890">
    <property type="entry name" value="HATPase_C_sf"/>
</dbReference>
<dbReference type="InterPro" id="IPR058210">
    <property type="entry name" value="SACS/Nov_dom"/>
</dbReference>
<organism evidence="2 3">
    <name type="scientific">Quercus lobata</name>
    <name type="common">Valley oak</name>
    <dbReference type="NCBI Taxonomy" id="97700"/>
    <lineage>
        <taxon>Eukaryota</taxon>
        <taxon>Viridiplantae</taxon>
        <taxon>Streptophyta</taxon>
        <taxon>Embryophyta</taxon>
        <taxon>Tracheophyta</taxon>
        <taxon>Spermatophyta</taxon>
        <taxon>Magnoliopsida</taxon>
        <taxon>eudicotyledons</taxon>
        <taxon>Gunneridae</taxon>
        <taxon>Pentapetalae</taxon>
        <taxon>rosids</taxon>
        <taxon>fabids</taxon>
        <taxon>Fagales</taxon>
        <taxon>Fagaceae</taxon>
        <taxon>Quercus</taxon>
    </lineage>
</organism>
<dbReference type="EnsemblPlants" id="QL10p001689:mrna">
    <property type="protein sequence ID" value="QL10p001689:mrna"/>
    <property type="gene ID" value="QL10p001689"/>
</dbReference>
<reference evidence="2 3" key="1">
    <citation type="journal article" date="2016" name="G3 (Bethesda)">
        <title>First Draft Assembly and Annotation of the Genome of a California Endemic Oak Quercus lobata Nee (Fagaceae).</title>
        <authorList>
            <person name="Sork V.L."/>
            <person name="Fitz-Gibbon S.T."/>
            <person name="Puiu D."/>
            <person name="Crepeau M."/>
            <person name="Gugger P.F."/>
            <person name="Sherman R."/>
            <person name="Stevens K."/>
            <person name="Langley C.H."/>
            <person name="Pellegrini M."/>
            <person name="Salzberg S.L."/>
        </authorList>
    </citation>
    <scope>NUCLEOTIDE SEQUENCE [LARGE SCALE GENOMIC DNA]</scope>
    <source>
        <strain evidence="2 3">cv. SW786</strain>
    </source>
</reference>
<dbReference type="InParanoid" id="A0A7N2MN76"/>
<reference evidence="2" key="2">
    <citation type="submission" date="2021-01" db="UniProtKB">
        <authorList>
            <consortium name="EnsemblPlants"/>
        </authorList>
    </citation>
    <scope>IDENTIFICATION</scope>
</reference>
<dbReference type="Gramene" id="QL10p001689:mrna">
    <property type="protein sequence ID" value="QL10p001689:mrna"/>
    <property type="gene ID" value="QL10p001689"/>
</dbReference>
<dbReference type="Gene3D" id="3.30.565.10">
    <property type="entry name" value="Histidine kinase-like ATPase, C-terminal domain"/>
    <property type="match status" value="2"/>
</dbReference>
<name>A0A7N2MN76_QUELO</name>
<feature type="domain" description="Sacsin/Nov" evidence="1">
    <location>
        <begin position="28"/>
        <end position="144"/>
    </location>
</feature>
<dbReference type="NCBIfam" id="NF047352">
    <property type="entry name" value="P_loop_sacsin"/>
    <property type="match status" value="2"/>
</dbReference>
<evidence type="ECO:0000313" key="3">
    <source>
        <dbReference type="Proteomes" id="UP000594261"/>
    </source>
</evidence>
<dbReference type="PANTHER" id="PTHR32387">
    <property type="entry name" value="WU:FJ29H11"/>
    <property type="match status" value="1"/>
</dbReference>